<dbReference type="EMBL" id="JACEIK010001226">
    <property type="protein sequence ID" value="MCD7467411.1"/>
    <property type="molecule type" value="Genomic_DNA"/>
</dbReference>
<dbReference type="Pfam" id="PF13855">
    <property type="entry name" value="LRR_8"/>
    <property type="match status" value="1"/>
</dbReference>
<sequence>MGRLFLPGAAKKLIVVSGKALVAADPTKRVTKLSLYHTRSIDKGDTVDFFLESSLFLPFEELQKLRLNQNFIKGFNGVLKLNKLRMLDLSYNLLTEIPSLSGVESLKFLSLTSNDLKIFLHIPRTDNFEGPGDASLGL</sequence>
<dbReference type="Gene3D" id="3.80.10.10">
    <property type="entry name" value="Ribonuclease Inhibitor"/>
    <property type="match status" value="1"/>
</dbReference>
<evidence type="ECO:0000313" key="2">
    <source>
        <dbReference type="Proteomes" id="UP000823775"/>
    </source>
</evidence>
<dbReference type="Proteomes" id="UP000823775">
    <property type="component" value="Unassembled WGS sequence"/>
</dbReference>
<dbReference type="SUPFAM" id="SSF52058">
    <property type="entry name" value="L domain-like"/>
    <property type="match status" value="1"/>
</dbReference>
<keyword evidence="2" id="KW-1185">Reference proteome</keyword>
<gene>
    <name evidence="1" type="ORF">HAX54_004832</name>
</gene>
<dbReference type="InterPro" id="IPR001611">
    <property type="entry name" value="Leu-rich_rpt"/>
</dbReference>
<dbReference type="InterPro" id="IPR032675">
    <property type="entry name" value="LRR_dom_sf"/>
</dbReference>
<name>A0ABS8T7N1_DATST</name>
<reference evidence="1 2" key="1">
    <citation type="journal article" date="2021" name="BMC Genomics">
        <title>Datura genome reveals duplications of psychoactive alkaloid biosynthetic genes and high mutation rate following tissue culture.</title>
        <authorList>
            <person name="Rajewski A."/>
            <person name="Carter-House D."/>
            <person name="Stajich J."/>
            <person name="Litt A."/>
        </authorList>
    </citation>
    <scope>NUCLEOTIDE SEQUENCE [LARGE SCALE GENOMIC DNA]</scope>
    <source>
        <strain evidence="1">AR-01</strain>
    </source>
</reference>
<evidence type="ECO:0000313" key="1">
    <source>
        <dbReference type="EMBL" id="MCD7467411.1"/>
    </source>
</evidence>
<accession>A0ABS8T7N1</accession>
<proteinExistence type="predicted"/>
<organism evidence="1 2">
    <name type="scientific">Datura stramonium</name>
    <name type="common">Jimsonweed</name>
    <name type="synonym">Common thornapple</name>
    <dbReference type="NCBI Taxonomy" id="4076"/>
    <lineage>
        <taxon>Eukaryota</taxon>
        <taxon>Viridiplantae</taxon>
        <taxon>Streptophyta</taxon>
        <taxon>Embryophyta</taxon>
        <taxon>Tracheophyta</taxon>
        <taxon>Spermatophyta</taxon>
        <taxon>Magnoliopsida</taxon>
        <taxon>eudicotyledons</taxon>
        <taxon>Gunneridae</taxon>
        <taxon>Pentapetalae</taxon>
        <taxon>asterids</taxon>
        <taxon>lamiids</taxon>
        <taxon>Solanales</taxon>
        <taxon>Solanaceae</taxon>
        <taxon>Solanoideae</taxon>
        <taxon>Datureae</taxon>
        <taxon>Datura</taxon>
    </lineage>
</organism>
<protein>
    <submittedName>
        <fullName evidence="1">Uncharacterized protein</fullName>
    </submittedName>
</protein>
<comment type="caution">
    <text evidence="1">The sequence shown here is derived from an EMBL/GenBank/DDBJ whole genome shotgun (WGS) entry which is preliminary data.</text>
</comment>
<dbReference type="PROSITE" id="PS51450">
    <property type="entry name" value="LRR"/>
    <property type="match status" value="1"/>
</dbReference>